<dbReference type="PANTHER" id="PTHR18964:SF149">
    <property type="entry name" value="BIFUNCTIONAL UDP-N-ACETYLGLUCOSAMINE 2-EPIMERASE_N-ACETYLMANNOSAMINE KINASE"/>
    <property type="match status" value="1"/>
</dbReference>
<reference evidence="2 3" key="1">
    <citation type="submission" date="2014-08" db="EMBL/GenBank/DDBJ databases">
        <title>Porphyromonas canoris strain:OH2762 Genome sequencing.</title>
        <authorList>
            <person name="Wallis C."/>
            <person name="Deusch O."/>
            <person name="O'Flynn C."/>
            <person name="Davis I."/>
            <person name="Jospin G."/>
            <person name="Darling A.E."/>
            <person name="Coil D.A."/>
            <person name="Alexiev A."/>
            <person name="Horsfall A."/>
            <person name="Kirkwood N."/>
            <person name="Harris S."/>
            <person name="Eisen J.A."/>
        </authorList>
    </citation>
    <scope>NUCLEOTIDE SEQUENCE [LARGE SCALE GENOMIC DNA]</scope>
    <source>
        <strain evidence="3">COT-108 OH2762</strain>
    </source>
</reference>
<organism evidence="2 3">
    <name type="scientific">Porphyromonas canoris</name>
    <dbReference type="NCBI Taxonomy" id="36875"/>
    <lineage>
        <taxon>Bacteria</taxon>
        <taxon>Pseudomonadati</taxon>
        <taxon>Bacteroidota</taxon>
        <taxon>Bacteroidia</taxon>
        <taxon>Bacteroidales</taxon>
        <taxon>Porphyromonadaceae</taxon>
        <taxon>Porphyromonas</taxon>
    </lineage>
</organism>
<dbReference type="Pfam" id="PF13412">
    <property type="entry name" value="HTH_24"/>
    <property type="match status" value="1"/>
</dbReference>
<dbReference type="InterPro" id="IPR036388">
    <property type="entry name" value="WH-like_DNA-bd_sf"/>
</dbReference>
<dbReference type="InterPro" id="IPR043129">
    <property type="entry name" value="ATPase_NBD"/>
</dbReference>
<protein>
    <submittedName>
        <fullName evidence="2">Transcriptional regulator</fullName>
    </submittedName>
</protein>
<dbReference type="InterPro" id="IPR000600">
    <property type="entry name" value="ROK"/>
</dbReference>
<proteinExistence type="inferred from homology"/>
<comment type="caution">
    <text evidence="2">The sequence shown here is derived from an EMBL/GenBank/DDBJ whole genome shotgun (WGS) entry which is preliminary data.</text>
</comment>
<dbReference type="Proteomes" id="UP000030101">
    <property type="component" value="Unassembled WGS sequence"/>
</dbReference>
<dbReference type="EMBL" id="JQZV01000001">
    <property type="protein sequence ID" value="KGN93650.1"/>
    <property type="molecule type" value="Genomic_DNA"/>
</dbReference>
<dbReference type="InterPro" id="IPR036390">
    <property type="entry name" value="WH_DNA-bd_sf"/>
</dbReference>
<evidence type="ECO:0000256" key="1">
    <source>
        <dbReference type="ARBA" id="ARBA00006479"/>
    </source>
</evidence>
<evidence type="ECO:0000313" key="3">
    <source>
        <dbReference type="Proteomes" id="UP000030101"/>
    </source>
</evidence>
<dbReference type="Gene3D" id="1.10.10.10">
    <property type="entry name" value="Winged helix-like DNA-binding domain superfamily/Winged helix DNA-binding domain"/>
    <property type="match status" value="1"/>
</dbReference>
<dbReference type="PANTHER" id="PTHR18964">
    <property type="entry name" value="ROK (REPRESSOR, ORF, KINASE) FAMILY"/>
    <property type="match status" value="1"/>
</dbReference>
<evidence type="ECO:0000313" key="2">
    <source>
        <dbReference type="EMBL" id="KGN93650.1"/>
    </source>
</evidence>
<dbReference type="SUPFAM" id="SSF46785">
    <property type="entry name" value="Winged helix' DNA-binding domain"/>
    <property type="match status" value="1"/>
</dbReference>
<sequence length="408" mass="45161">MNKKLEHSLQSSGKNLLQKREILAYLLRVGNSTLTSIAKNLGLSLPTTNKIVMELCKSGWIGDCGKLEAGGGGRHPFLYGVNADCAHFLGIDFGVNTINIALMNFAGEIVETSMEMPFRFENTMECLQNIVAEIKTFLARPTVDRDKIFSVEINMFGRVNPETGYSYSYFNFFNEPLTNYFNEHLGIETYIDNDSRACAYGEYITHYAPMESNMLFVNAAWGLGLGVIVNGKPYNGKSGFAGEFGHIHAYDNEIICRCGKKGCLETEASGSAIHRKFINRIQNGSSSILLAEKNYSPETIENVSLEEILEATIKEDILCIEILEEIGQELGKHISGLINLFNPNVVVLGGLLCKTGDYIIQPLRTAIRKYSLNMVNQDTTLRNSQLGDMAGVVGACMLARHKIFTEGI</sequence>
<dbReference type="RefSeq" id="WP_036788287.1">
    <property type="nucleotide sequence ID" value="NZ_JQZV01000001.1"/>
</dbReference>
<dbReference type="Gene3D" id="3.30.420.40">
    <property type="match status" value="2"/>
</dbReference>
<dbReference type="Pfam" id="PF00480">
    <property type="entry name" value="ROK"/>
    <property type="match status" value="1"/>
</dbReference>
<gene>
    <name evidence="2" type="ORF">HQ43_00495</name>
</gene>
<dbReference type="SUPFAM" id="SSF53067">
    <property type="entry name" value="Actin-like ATPase domain"/>
    <property type="match status" value="1"/>
</dbReference>
<name>A0ABR4XNN0_9PORP</name>
<comment type="similarity">
    <text evidence="1">Belongs to the ROK (NagC/XylR) family.</text>
</comment>
<accession>A0ABR4XNN0</accession>
<keyword evidence="3" id="KW-1185">Reference proteome</keyword>